<dbReference type="AlphaFoldDB" id="A0A815F0E2"/>
<evidence type="ECO:0000313" key="1">
    <source>
        <dbReference type="EMBL" id="CAF1319087.1"/>
    </source>
</evidence>
<comment type="caution">
    <text evidence="1">The sequence shown here is derived from an EMBL/GenBank/DDBJ whole genome shotgun (WGS) entry which is preliminary data.</text>
</comment>
<dbReference type="EMBL" id="CAJNON010000567">
    <property type="protein sequence ID" value="CAF1319087.1"/>
    <property type="molecule type" value="Genomic_DNA"/>
</dbReference>
<evidence type="ECO:0000313" key="3">
    <source>
        <dbReference type="Proteomes" id="UP000663891"/>
    </source>
</evidence>
<dbReference type="Proteomes" id="UP000663891">
    <property type="component" value="Unassembled WGS sequence"/>
</dbReference>
<gene>
    <name evidence="2" type="ORF">OKA104_LOCUS3652</name>
    <name evidence="1" type="ORF">VCS650_LOCUS32035</name>
</gene>
<organism evidence="1 3">
    <name type="scientific">Adineta steineri</name>
    <dbReference type="NCBI Taxonomy" id="433720"/>
    <lineage>
        <taxon>Eukaryota</taxon>
        <taxon>Metazoa</taxon>
        <taxon>Spiralia</taxon>
        <taxon>Gnathifera</taxon>
        <taxon>Rotifera</taxon>
        <taxon>Eurotatoria</taxon>
        <taxon>Bdelloidea</taxon>
        <taxon>Adinetida</taxon>
        <taxon>Adinetidae</taxon>
        <taxon>Adineta</taxon>
    </lineage>
</organism>
<proteinExistence type="predicted"/>
<dbReference type="EMBL" id="CAJOAY010000112">
    <property type="protein sequence ID" value="CAF3542123.1"/>
    <property type="molecule type" value="Genomic_DNA"/>
</dbReference>
<protein>
    <submittedName>
        <fullName evidence="1">Uncharacterized protein</fullName>
    </submittedName>
</protein>
<accession>A0A815F0E2</accession>
<name>A0A815F0E2_9BILA</name>
<reference evidence="1" key="1">
    <citation type="submission" date="2021-02" db="EMBL/GenBank/DDBJ databases">
        <authorList>
            <person name="Nowell W R."/>
        </authorList>
    </citation>
    <scope>NUCLEOTIDE SEQUENCE</scope>
</reference>
<sequence>MISHSQQSIHSNSGQTRYLFTLIEQIKNANIISLQSKFKDCRIQHHPHQKTFGDITNADCRYENCLGNESSHTWSLQDATIIELIEYVPKQLTCANLHIGLDYNLIIMNPNELYYREKLTNYAINDCIAMQGILTKMKQNNFSFNFKRNNLFDMLDLTPISNNNDNDLFITQSNPSRLSNKITFKITSNAPFIEAPQINYILI</sequence>
<dbReference type="Proteomes" id="UP000663881">
    <property type="component" value="Unassembled WGS sequence"/>
</dbReference>
<evidence type="ECO:0000313" key="2">
    <source>
        <dbReference type="EMBL" id="CAF3542123.1"/>
    </source>
</evidence>